<accession>A0A2K9PW37</accession>
<dbReference type="KEGG" id="fek:C1H87_22190"/>
<organism evidence="2 3">
    <name type="scientific">Flavivirga eckloniae</name>
    <dbReference type="NCBI Taxonomy" id="1803846"/>
    <lineage>
        <taxon>Bacteria</taxon>
        <taxon>Pseudomonadati</taxon>
        <taxon>Bacteroidota</taxon>
        <taxon>Flavobacteriia</taxon>
        <taxon>Flavobacteriales</taxon>
        <taxon>Flavobacteriaceae</taxon>
        <taxon>Flavivirga</taxon>
    </lineage>
</organism>
<dbReference type="Gene3D" id="3.40.630.30">
    <property type="match status" value="1"/>
</dbReference>
<feature type="domain" description="N-acetyltransferase" evidence="1">
    <location>
        <begin position="114"/>
        <end position="245"/>
    </location>
</feature>
<evidence type="ECO:0000313" key="2">
    <source>
        <dbReference type="EMBL" id="AUP81279.1"/>
    </source>
</evidence>
<dbReference type="GO" id="GO:0016747">
    <property type="term" value="F:acyltransferase activity, transferring groups other than amino-acyl groups"/>
    <property type="evidence" value="ECO:0007669"/>
    <property type="project" value="InterPro"/>
</dbReference>
<dbReference type="CDD" id="cd04301">
    <property type="entry name" value="NAT_SF"/>
    <property type="match status" value="1"/>
</dbReference>
<proteinExistence type="predicted"/>
<dbReference type="Proteomes" id="UP000235826">
    <property type="component" value="Chromosome"/>
</dbReference>
<evidence type="ECO:0000259" key="1">
    <source>
        <dbReference type="PROSITE" id="PS51186"/>
    </source>
</evidence>
<name>A0A2K9PW37_9FLAO</name>
<dbReference type="Pfam" id="PF13508">
    <property type="entry name" value="Acetyltransf_7"/>
    <property type="match status" value="1"/>
</dbReference>
<dbReference type="AlphaFoldDB" id="A0A2K9PW37"/>
<reference evidence="2 3" key="1">
    <citation type="submission" date="2018-01" db="EMBL/GenBank/DDBJ databases">
        <title>Complete genome sequence of Flavivirga eckloniae ECD14 isolated from seaweed Ecklonia cava.</title>
        <authorList>
            <person name="Lee J.H."/>
            <person name="Baik K.S."/>
            <person name="Seong C.N."/>
        </authorList>
    </citation>
    <scope>NUCLEOTIDE SEQUENCE [LARGE SCALE GENOMIC DNA]</scope>
    <source>
        <strain evidence="2 3">ECD14</strain>
    </source>
</reference>
<dbReference type="SUPFAM" id="SSF55729">
    <property type="entry name" value="Acyl-CoA N-acyltransferases (Nat)"/>
    <property type="match status" value="1"/>
</dbReference>
<keyword evidence="3" id="KW-1185">Reference proteome</keyword>
<sequence>MNLIEANINNLTSLWKLANTKSNFHSSEKTFDYGFIEHSNWPNRLWFHEAPDKHSIEEAKNKIKRLNNKLTVPFWNIYKDFDKEIFNNSGFVKVLEQTGMSLKVDPEYRETVNLNFEKVNSILKAKEWEVLFEKAFGYKINGDVIFKSSQFIDYFIVTDNHEPVGTCVLYYRDNTILGIHSMGVIPEMRRKGYALKIMQYALDWTSKMRFEYVTIQASDMAKALYIKLGFKEQFKMMNYVLKEHI</sequence>
<keyword evidence="2" id="KW-0808">Transferase</keyword>
<protein>
    <submittedName>
        <fullName evidence="2">N-acetyltransferase</fullName>
    </submittedName>
</protein>
<gene>
    <name evidence="2" type="ORF">C1H87_22190</name>
</gene>
<dbReference type="OrthoDB" id="1096234at2"/>
<dbReference type="EMBL" id="CP025791">
    <property type="protein sequence ID" value="AUP81279.1"/>
    <property type="molecule type" value="Genomic_DNA"/>
</dbReference>
<dbReference type="InterPro" id="IPR000182">
    <property type="entry name" value="GNAT_dom"/>
</dbReference>
<dbReference type="RefSeq" id="WP_102757922.1">
    <property type="nucleotide sequence ID" value="NZ_CP025791.1"/>
</dbReference>
<dbReference type="PROSITE" id="PS51186">
    <property type="entry name" value="GNAT"/>
    <property type="match status" value="1"/>
</dbReference>
<dbReference type="InterPro" id="IPR016181">
    <property type="entry name" value="Acyl_CoA_acyltransferase"/>
</dbReference>
<evidence type="ECO:0000313" key="3">
    <source>
        <dbReference type="Proteomes" id="UP000235826"/>
    </source>
</evidence>